<organism evidence="1 2">
    <name type="scientific">Corynebacterium urealyticum</name>
    <dbReference type="NCBI Taxonomy" id="43771"/>
    <lineage>
        <taxon>Bacteria</taxon>
        <taxon>Bacillati</taxon>
        <taxon>Actinomycetota</taxon>
        <taxon>Actinomycetes</taxon>
        <taxon>Mycobacteriales</taxon>
        <taxon>Corynebacteriaceae</taxon>
        <taxon>Corynebacterium</taxon>
    </lineage>
</organism>
<dbReference type="Gene3D" id="3.60.21.10">
    <property type="match status" value="1"/>
</dbReference>
<dbReference type="InterPro" id="IPR029052">
    <property type="entry name" value="Metallo-depent_PP-like"/>
</dbReference>
<evidence type="ECO:0000313" key="1">
    <source>
        <dbReference type="EMBL" id="PZP01447.1"/>
    </source>
</evidence>
<gene>
    <name evidence="1" type="ORF">DI609_04120</name>
</gene>
<evidence type="ECO:0000313" key="2">
    <source>
        <dbReference type="Proteomes" id="UP000249451"/>
    </source>
</evidence>
<accession>A0A2W5B7W3</accession>
<proteinExistence type="predicted"/>
<sequence length="209" mass="23150">MLTGGEGSTTWFTSDLHLGHPLVSGIRGFGEDEAGVARHDATLLGNLREALQEGDHLWILGDISSGWEPQEEAALDKIQAALKADDLPRVYLHLVSGNHDSTHPLHTHAYLRQPRFLEVFYSVQSMQNLLWEGHTVWLNHFPRPGQDHIPGGSRHDELRLDVPWMLHGHLHSPTPITGAGQVDVGVDPWGLKPVVKEELMETLMASGRG</sequence>
<comment type="caution">
    <text evidence="1">The sequence shown here is derived from an EMBL/GenBank/DDBJ whole genome shotgun (WGS) entry which is preliminary data.</text>
</comment>
<dbReference type="EMBL" id="QFNY01000071">
    <property type="protein sequence ID" value="PZP01447.1"/>
    <property type="molecule type" value="Genomic_DNA"/>
</dbReference>
<reference evidence="1 2" key="1">
    <citation type="submission" date="2017-11" db="EMBL/GenBank/DDBJ databases">
        <title>Infants hospitalized years apart are colonized by the same room-sourced microbial strains.</title>
        <authorList>
            <person name="Brooks B."/>
            <person name="Olm M.R."/>
            <person name="Firek B.A."/>
            <person name="Baker R."/>
            <person name="Thomas B.C."/>
            <person name="Morowitz M.J."/>
            <person name="Banfield J.F."/>
        </authorList>
    </citation>
    <scope>NUCLEOTIDE SEQUENCE [LARGE SCALE GENOMIC DNA]</scope>
    <source>
        <strain evidence="1">S2_012_000_R3_87</strain>
    </source>
</reference>
<dbReference type="AlphaFoldDB" id="A0A2W5B7W3"/>
<protein>
    <submittedName>
        <fullName evidence="1">Phosphoprotein phosphatase</fullName>
    </submittedName>
</protein>
<dbReference type="Proteomes" id="UP000249451">
    <property type="component" value="Unassembled WGS sequence"/>
</dbReference>
<dbReference type="SUPFAM" id="SSF56300">
    <property type="entry name" value="Metallo-dependent phosphatases"/>
    <property type="match status" value="1"/>
</dbReference>
<name>A0A2W5B7W3_9CORY</name>